<dbReference type="InterPro" id="IPR006015">
    <property type="entry name" value="Universal_stress_UspA"/>
</dbReference>
<dbReference type="PANTHER" id="PTHR46268">
    <property type="entry name" value="STRESS RESPONSE PROTEIN NHAX"/>
    <property type="match status" value="1"/>
</dbReference>
<gene>
    <name evidence="4" type="ORF">ASZ90_007883</name>
</gene>
<organism evidence="4">
    <name type="scientific">hydrocarbon metagenome</name>
    <dbReference type="NCBI Taxonomy" id="938273"/>
    <lineage>
        <taxon>unclassified sequences</taxon>
        <taxon>metagenomes</taxon>
        <taxon>ecological metagenomes</taxon>
    </lineage>
</organism>
<evidence type="ECO:0000256" key="2">
    <source>
        <dbReference type="SAM" id="Coils"/>
    </source>
</evidence>
<dbReference type="Pfam" id="PF00582">
    <property type="entry name" value="Usp"/>
    <property type="match status" value="1"/>
</dbReference>
<evidence type="ECO:0000256" key="1">
    <source>
        <dbReference type="ARBA" id="ARBA00008791"/>
    </source>
</evidence>
<comment type="caution">
    <text evidence="4">The sequence shown here is derived from an EMBL/GenBank/DDBJ whole genome shotgun (WGS) entry which is preliminary data.</text>
</comment>
<dbReference type="PIRSF" id="PIRSF006276">
    <property type="entry name" value="UspA"/>
    <property type="match status" value="1"/>
</dbReference>
<dbReference type="EMBL" id="LNQE01000974">
    <property type="protein sequence ID" value="KUG22344.1"/>
    <property type="molecule type" value="Genomic_DNA"/>
</dbReference>
<keyword evidence="2" id="KW-0175">Coiled coil</keyword>
<reference evidence="4" key="1">
    <citation type="journal article" date="2015" name="Proc. Natl. Acad. Sci. U.S.A.">
        <title>Networks of energetic and metabolic interactions define dynamics in microbial communities.</title>
        <authorList>
            <person name="Embree M."/>
            <person name="Liu J.K."/>
            <person name="Al-Bassam M.M."/>
            <person name="Zengler K."/>
        </authorList>
    </citation>
    <scope>NUCLEOTIDE SEQUENCE</scope>
</reference>
<comment type="similarity">
    <text evidence="1">Belongs to the universal stress protein A family.</text>
</comment>
<dbReference type="PANTHER" id="PTHR46268:SF22">
    <property type="entry name" value="SENSOR PROTEIN KDPD-RELATED"/>
    <property type="match status" value="1"/>
</dbReference>
<proteinExistence type="inferred from homology"/>
<evidence type="ECO:0000313" key="4">
    <source>
        <dbReference type="EMBL" id="KUG22344.1"/>
    </source>
</evidence>
<dbReference type="PRINTS" id="PR01438">
    <property type="entry name" value="UNVRSLSTRESS"/>
</dbReference>
<dbReference type="CDD" id="cd00293">
    <property type="entry name" value="USP-like"/>
    <property type="match status" value="1"/>
</dbReference>
<dbReference type="InterPro" id="IPR014729">
    <property type="entry name" value="Rossmann-like_a/b/a_fold"/>
</dbReference>
<dbReference type="AlphaFoldDB" id="A0A0W8FN32"/>
<dbReference type="SUPFAM" id="SSF52402">
    <property type="entry name" value="Adenine nucleotide alpha hydrolases-like"/>
    <property type="match status" value="1"/>
</dbReference>
<protein>
    <recommendedName>
        <fullName evidence="3">UspA domain-containing protein</fullName>
    </recommendedName>
</protein>
<name>A0A0W8FN32_9ZZZZ</name>
<feature type="coiled-coil region" evidence="2">
    <location>
        <begin position="60"/>
        <end position="91"/>
    </location>
</feature>
<feature type="domain" description="UspA" evidence="3">
    <location>
        <begin position="5"/>
        <end position="149"/>
    </location>
</feature>
<accession>A0A0W8FN32</accession>
<evidence type="ECO:0000259" key="3">
    <source>
        <dbReference type="Pfam" id="PF00582"/>
    </source>
</evidence>
<sequence>MFAPKKILVPTDFSAYADNALRQAIDIAKQNKAKIYLLHVIDDGFQQCAVDYCLNEGDVQKILKDSIKNAKEKLQQEAKKVTDNNSSIEIVYDARRGIPYEEILKEQEEKGIDLIVIASHGKTGILKNLMGGVVDKVMKRAKCQVLLVRS</sequence>
<dbReference type="Gene3D" id="3.40.50.620">
    <property type="entry name" value="HUPs"/>
    <property type="match status" value="1"/>
</dbReference>
<dbReference type="InterPro" id="IPR006016">
    <property type="entry name" value="UspA"/>
</dbReference>